<dbReference type="AlphaFoldDB" id="A0A9N9EM59"/>
<evidence type="ECO:0000313" key="1">
    <source>
        <dbReference type="EMBL" id="CAG8679777.1"/>
    </source>
</evidence>
<evidence type="ECO:0000313" key="2">
    <source>
        <dbReference type="Proteomes" id="UP000789570"/>
    </source>
</evidence>
<sequence length="68" mass="7902">NGENCRLCSKKLATVWTAHIKRPISTITICWNLKKVELTSCIPRKKLTMTEVHHQAHLVHTKIKEKKK</sequence>
<accession>A0A9N9EM59</accession>
<reference evidence="1" key="1">
    <citation type="submission" date="2021-06" db="EMBL/GenBank/DDBJ databases">
        <authorList>
            <person name="Kallberg Y."/>
            <person name="Tangrot J."/>
            <person name="Rosling A."/>
        </authorList>
    </citation>
    <scope>NUCLEOTIDE SEQUENCE</scope>
    <source>
        <strain evidence="1">UK204</strain>
    </source>
</reference>
<organism evidence="1 2">
    <name type="scientific">Funneliformis caledonium</name>
    <dbReference type="NCBI Taxonomy" id="1117310"/>
    <lineage>
        <taxon>Eukaryota</taxon>
        <taxon>Fungi</taxon>
        <taxon>Fungi incertae sedis</taxon>
        <taxon>Mucoromycota</taxon>
        <taxon>Glomeromycotina</taxon>
        <taxon>Glomeromycetes</taxon>
        <taxon>Glomerales</taxon>
        <taxon>Glomeraceae</taxon>
        <taxon>Funneliformis</taxon>
    </lineage>
</organism>
<dbReference type="OrthoDB" id="2374322at2759"/>
<dbReference type="EMBL" id="CAJVPQ010006045">
    <property type="protein sequence ID" value="CAG8679777.1"/>
    <property type="molecule type" value="Genomic_DNA"/>
</dbReference>
<gene>
    <name evidence="1" type="ORF">FCALED_LOCUS12438</name>
</gene>
<keyword evidence="2" id="KW-1185">Reference proteome</keyword>
<comment type="caution">
    <text evidence="1">The sequence shown here is derived from an EMBL/GenBank/DDBJ whole genome shotgun (WGS) entry which is preliminary data.</text>
</comment>
<feature type="non-terminal residue" evidence="1">
    <location>
        <position position="1"/>
    </location>
</feature>
<name>A0A9N9EM59_9GLOM</name>
<dbReference type="Proteomes" id="UP000789570">
    <property type="component" value="Unassembled WGS sequence"/>
</dbReference>
<proteinExistence type="predicted"/>
<protein>
    <submittedName>
        <fullName evidence="1">2303_t:CDS:1</fullName>
    </submittedName>
</protein>